<feature type="transmembrane region" description="Helical" evidence="1">
    <location>
        <begin position="60"/>
        <end position="79"/>
    </location>
</feature>
<comment type="caution">
    <text evidence="2">The sequence shown here is derived from an EMBL/GenBank/DDBJ whole genome shotgun (WGS) entry which is preliminary data.</text>
</comment>
<name>A0AAN9HWV8_CROPI</name>
<dbReference type="InterPro" id="IPR053258">
    <property type="entry name" value="Ca-permeable_cation_channel"/>
</dbReference>
<evidence type="ECO:0000256" key="1">
    <source>
        <dbReference type="SAM" id="Phobius"/>
    </source>
</evidence>
<feature type="transmembrane region" description="Helical" evidence="1">
    <location>
        <begin position="123"/>
        <end position="142"/>
    </location>
</feature>
<dbReference type="EMBL" id="JAYWIO010000006">
    <property type="protein sequence ID" value="KAK7255400.1"/>
    <property type="molecule type" value="Genomic_DNA"/>
</dbReference>
<organism evidence="2 3">
    <name type="scientific">Crotalaria pallida</name>
    <name type="common">Smooth rattlebox</name>
    <name type="synonym">Crotalaria striata</name>
    <dbReference type="NCBI Taxonomy" id="3830"/>
    <lineage>
        <taxon>Eukaryota</taxon>
        <taxon>Viridiplantae</taxon>
        <taxon>Streptophyta</taxon>
        <taxon>Embryophyta</taxon>
        <taxon>Tracheophyta</taxon>
        <taxon>Spermatophyta</taxon>
        <taxon>Magnoliopsida</taxon>
        <taxon>eudicotyledons</taxon>
        <taxon>Gunneridae</taxon>
        <taxon>Pentapetalae</taxon>
        <taxon>rosids</taxon>
        <taxon>fabids</taxon>
        <taxon>Fabales</taxon>
        <taxon>Fabaceae</taxon>
        <taxon>Papilionoideae</taxon>
        <taxon>50 kb inversion clade</taxon>
        <taxon>genistoids sensu lato</taxon>
        <taxon>core genistoids</taxon>
        <taxon>Crotalarieae</taxon>
        <taxon>Crotalaria</taxon>
    </lineage>
</organism>
<dbReference type="PANTHER" id="PTHR34115">
    <property type="entry name" value="PROTEIN, PUTATIVE-RELATED"/>
    <property type="match status" value="1"/>
</dbReference>
<keyword evidence="1" id="KW-0812">Transmembrane</keyword>
<accession>A0AAN9HWV8</accession>
<keyword evidence="1" id="KW-0472">Membrane</keyword>
<gene>
    <name evidence="2" type="ORF">RIF29_28809</name>
</gene>
<protein>
    <submittedName>
        <fullName evidence="2">Uncharacterized protein</fullName>
    </submittedName>
</protein>
<feature type="transmembrane region" description="Helical" evidence="1">
    <location>
        <begin position="91"/>
        <end position="111"/>
    </location>
</feature>
<dbReference type="Proteomes" id="UP001372338">
    <property type="component" value="Unassembled WGS sequence"/>
</dbReference>
<evidence type="ECO:0000313" key="3">
    <source>
        <dbReference type="Proteomes" id="UP001372338"/>
    </source>
</evidence>
<dbReference type="AlphaFoldDB" id="A0AAN9HWV8"/>
<keyword evidence="1" id="KW-1133">Transmembrane helix</keyword>
<reference evidence="2 3" key="1">
    <citation type="submission" date="2024-01" db="EMBL/GenBank/DDBJ databases">
        <title>The genomes of 5 underutilized Papilionoideae crops provide insights into root nodulation and disease resistanc.</title>
        <authorList>
            <person name="Yuan L."/>
        </authorList>
    </citation>
    <scope>NUCLEOTIDE SEQUENCE [LARGE SCALE GENOMIC DNA]</scope>
    <source>
        <strain evidence="2">ZHUSHIDOU_FW_LH</strain>
        <tissue evidence="2">Leaf</tissue>
    </source>
</reference>
<evidence type="ECO:0000313" key="2">
    <source>
        <dbReference type="EMBL" id="KAK7255400.1"/>
    </source>
</evidence>
<feature type="transmembrane region" description="Helical" evidence="1">
    <location>
        <begin position="148"/>
        <end position="168"/>
    </location>
</feature>
<sequence length="214" mass="24494">MVSSANIDEINIVLVEEDNHQDVVSSSVTRRKPKPTKVIKVVRFYSFHKKYYKRKRTPTSSWHIIFTSMVTLLVSVLQVKQESPFDTHPVLMQTFLAAISINSAVLGIKIRTQNHTGSYQPQILKLLLLLSGSLSSASLLAILLHRQLFWVLFITWGFVPLIVAREFLKCSAYWVSGLVTRFTKNALHFMSATFLSMFHIKQQQQQQDLAMNNV</sequence>
<proteinExistence type="predicted"/>
<keyword evidence="3" id="KW-1185">Reference proteome</keyword>
<dbReference type="PANTHER" id="PTHR34115:SF6">
    <property type="entry name" value="PROTEIN, PUTATIVE-RELATED"/>
    <property type="match status" value="1"/>
</dbReference>